<dbReference type="PROSITE" id="PS00109">
    <property type="entry name" value="PROTEIN_KINASE_TYR"/>
    <property type="match status" value="1"/>
</dbReference>
<dbReference type="PANTHER" id="PTHR24361">
    <property type="entry name" value="MITOGEN-ACTIVATED KINASE KINASE KINASE"/>
    <property type="match status" value="1"/>
</dbReference>
<reference evidence="3 4" key="1">
    <citation type="submission" date="2024-04" db="EMBL/GenBank/DDBJ databases">
        <title>Tritrichomonas musculus Genome.</title>
        <authorList>
            <person name="Alves-Ferreira E."/>
            <person name="Grigg M."/>
            <person name="Lorenzi H."/>
            <person name="Galac M."/>
        </authorList>
    </citation>
    <scope>NUCLEOTIDE SEQUENCE [LARGE SCALE GENOMIC DNA]</scope>
    <source>
        <strain evidence="3 4">EAF2021</strain>
    </source>
</reference>
<keyword evidence="1" id="KW-0547">Nucleotide-binding</keyword>
<comment type="caution">
    <text evidence="3">The sequence shown here is derived from an EMBL/GenBank/DDBJ whole genome shotgun (WGS) entry which is preliminary data.</text>
</comment>
<accession>A0ABR2L787</accession>
<dbReference type="GO" id="GO:0016301">
    <property type="term" value="F:kinase activity"/>
    <property type="evidence" value="ECO:0007669"/>
    <property type="project" value="UniProtKB-KW"/>
</dbReference>
<dbReference type="InterPro" id="IPR053235">
    <property type="entry name" value="Ser_Thr_kinase"/>
</dbReference>
<dbReference type="Gene3D" id="1.10.510.10">
    <property type="entry name" value="Transferase(Phosphotransferase) domain 1"/>
    <property type="match status" value="1"/>
</dbReference>
<dbReference type="SMART" id="SM00671">
    <property type="entry name" value="SEL1"/>
    <property type="match status" value="2"/>
</dbReference>
<keyword evidence="3" id="KW-0418">Kinase</keyword>
<dbReference type="CDD" id="cd00180">
    <property type="entry name" value="PKc"/>
    <property type="match status" value="1"/>
</dbReference>
<gene>
    <name evidence="3" type="ORF">M9Y10_001536</name>
</gene>
<dbReference type="InterPro" id="IPR006597">
    <property type="entry name" value="Sel1-like"/>
</dbReference>
<dbReference type="PROSITE" id="PS50011">
    <property type="entry name" value="PROTEIN_KINASE_DOM"/>
    <property type="match status" value="1"/>
</dbReference>
<dbReference type="SUPFAM" id="SSF81901">
    <property type="entry name" value="HCP-like"/>
    <property type="match status" value="1"/>
</dbReference>
<feature type="binding site" evidence="1">
    <location>
        <position position="232"/>
    </location>
    <ligand>
        <name>ATP</name>
        <dbReference type="ChEBI" id="CHEBI:30616"/>
    </ligand>
</feature>
<sequence>MLQSYNNFIELYNKQNLDIYPTAYSSILYSFTFHLIENPKDINKEFVEEINEKIKETTDVIINFEKRNSSYLAFCIERMLIVIKFEHLSLLKDSFLSKRDLKYFFINDSEKIFANYSPDFYCTIKANKSNEAISEIFKNLELSGIKFTIKSKETPKFHIMIKKCFFVYQIVKSFNKTFYSRIDNFLKKKENQSKINKLDKDEYEDLTNIGYGSGGFVKLFYYIKEGLLFVGKIYHFTPSKEANKLREREIANLENIMHPYVPKFYGKFKYQNQTAVATEYINGHSLHIMKNKICKMNEKIEILIQILITLQYLHSKDYVYRDLTPKNVMIDSNGTAVIIDFDRMLQSDGTYSFTITESIYAAPEVKKGNFYKESDVYSFGVLAYFMLTSGNLKIENDMCVFEDKQNEIPEELKNIYLKCASIKKEERPSIDDIIDDLFIYSANNNFHMKSPIVQFNFGLMYYEGRKVEQNIRKALHYFKLSANQNLPIAQFYLGLMYYEGKYLLPNDNKAKHYFKLSAEQGFPTAKQYLSWISYESHPIHSKKFEYKYDASIEEYDLRKDMLNEAKRRIKFEEIKIKANFENETIRNAYSTLKFYFQSFEMSQNNCYSFLERQILKDVEESFKKYLLSVLNGFPYIICKFCTMREEMEDNNNKEINPIIKAVILVNEKCFIIEFIEKNFITSVLEETKAKITYLTDEIENFYNLLNFFLSDIELENNYFVDCSIGMINLILNMKISYFNKLPLKKQQIISEILSKSFVLNSNIFFNKINSLLQYLKQFDQSNLSIINILDNPEEKIIDIKKEHHIQLSSQVKKIQISLFLIKT</sequence>
<evidence type="ECO:0000259" key="2">
    <source>
        <dbReference type="PROSITE" id="PS50011"/>
    </source>
</evidence>
<dbReference type="SUPFAM" id="SSF56112">
    <property type="entry name" value="Protein kinase-like (PK-like)"/>
    <property type="match status" value="1"/>
</dbReference>
<feature type="domain" description="Protein kinase" evidence="2">
    <location>
        <begin position="203"/>
        <end position="439"/>
    </location>
</feature>
<organism evidence="3 4">
    <name type="scientific">Tritrichomonas musculus</name>
    <dbReference type="NCBI Taxonomy" id="1915356"/>
    <lineage>
        <taxon>Eukaryota</taxon>
        <taxon>Metamonada</taxon>
        <taxon>Parabasalia</taxon>
        <taxon>Tritrichomonadida</taxon>
        <taxon>Tritrichomonadidae</taxon>
        <taxon>Tritrichomonas</taxon>
    </lineage>
</organism>
<dbReference type="Gene3D" id="3.30.200.20">
    <property type="entry name" value="Phosphorylase Kinase, domain 1"/>
    <property type="match status" value="1"/>
</dbReference>
<keyword evidence="4" id="KW-1185">Reference proteome</keyword>
<protein>
    <submittedName>
        <fullName evidence="3">Dual specificity mitogen-activated protein kinase kinase 1</fullName>
    </submittedName>
</protein>
<dbReference type="InterPro" id="IPR011009">
    <property type="entry name" value="Kinase-like_dom_sf"/>
</dbReference>
<name>A0ABR2L787_9EUKA</name>
<keyword evidence="1" id="KW-0067">ATP-binding</keyword>
<dbReference type="InterPro" id="IPR017441">
    <property type="entry name" value="Protein_kinase_ATP_BS"/>
</dbReference>
<dbReference type="Proteomes" id="UP001470230">
    <property type="component" value="Unassembled WGS sequence"/>
</dbReference>
<keyword evidence="3" id="KW-0808">Transferase</keyword>
<proteinExistence type="predicted"/>
<evidence type="ECO:0000313" key="4">
    <source>
        <dbReference type="Proteomes" id="UP001470230"/>
    </source>
</evidence>
<evidence type="ECO:0000313" key="3">
    <source>
        <dbReference type="EMBL" id="KAK8899229.1"/>
    </source>
</evidence>
<dbReference type="InterPro" id="IPR011990">
    <property type="entry name" value="TPR-like_helical_dom_sf"/>
</dbReference>
<dbReference type="EMBL" id="JAPFFF010000001">
    <property type="protein sequence ID" value="KAK8899229.1"/>
    <property type="molecule type" value="Genomic_DNA"/>
</dbReference>
<dbReference type="InterPro" id="IPR008266">
    <property type="entry name" value="Tyr_kinase_AS"/>
</dbReference>
<dbReference type="Pfam" id="PF08238">
    <property type="entry name" value="Sel1"/>
    <property type="match status" value="2"/>
</dbReference>
<dbReference type="InterPro" id="IPR000719">
    <property type="entry name" value="Prot_kinase_dom"/>
</dbReference>
<dbReference type="PROSITE" id="PS00107">
    <property type="entry name" value="PROTEIN_KINASE_ATP"/>
    <property type="match status" value="1"/>
</dbReference>
<evidence type="ECO:0000256" key="1">
    <source>
        <dbReference type="PROSITE-ProRule" id="PRU10141"/>
    </source>
</evidence>
<dbReference type="Pfam" id="PF00069">
    <property type="entry name" value="Pkinase"/>
    <property type="match status" value="1"/>
</dbReference>
<dbReference type="Gene3D" id="1.25.40.10">
    <property type="entry name" value="Tetratricopeptide repeat domain"/>
    <property type="match status" value="1"/>
</dbReference>